<gene>
    <name evidence="3" type="ORF">C2S53_009223</name>
</gene>
<feature type="region of interest" description="Disordered" evidence="1">
    <location>
        <begin position="1"/>
        <end position="24"/>
    </location>
</feature>
<dbReference type="NCBIfam" id="TIGR01640">
    <property type="entry name" value="F_box_assoc_1"/>
    <property type="match status" value="1"/>
</dbReference>
<evidence type="ECO:0000313" key="4">
    <source>
        <dbReference type="Proteomes" id="UP001190926"/>
    </source>
</evidence>
<dbReference type="Gene3D" id="1.20.1280.50">
    <property type="match status" value="1"/>
</dbReference>
<dbReference type="PANTHER" id="PTHR31672:SF13">
    <property type="entry name" value="F-BOX PROTEIN CPR30-LIKE"/>
    <property type="match status" value="1"/>
</dbReference>
<accession>A0AAD4IQN6</accession>
<dbReference type="InterPro" id="IPR013187">
    <property type="entry name" value="F-box-assoc_dom_typ3"/>
</dbReference>
<dbReference type="PROSITE" id="PS50181">
    <property type="entry name" value="FBOX"/>
    <property type="match status" value="1"/>
</dbReference>
<sequence length="429" mass="48717">MPPKRNHINHSKNKKQHQNQSKQPVDDAMANCLLPQDIMLSILTRLPVKSLLRFNSVCKPWLELFATPKFIKLHHRQFSDDPENQNFMIYSLSETYCVHTMSLLKIESDEKNPTDLDHPYPEIFFRMDFVGCYNGLICMAFPPLGQGIVLWNPAMRLSKFVRLSKVEFGNPDLVSLGFGYDDEEGDYKVVRIVCSTTGRKMRVGAEVYSAKSDSWKTIKIGGLQFRVVSTKNDAIVGGDPYWVAKDVSRKSQIVWFDVKKMVFKIVPSSNLELGGEGNVEPLMNWKGSLATILCNEIRESEERGSMHVLVFDKDEKIWNMKHIFGPIEMKIYRCLQCSKSGKIVGVRFDGKLFVFDPESGGVKVVEVEEAQMLSFQIYEYSESLACIDGMEPVKVKVKEEEDEEDEVGPGPSVDIAGLFMSYLQLHGGN</sequence>
<dbReference type="Proteomes" id="UP001190926">
    <property type="component" value="Unassembled WGS sequence"/>
</dbReference>
<keyword evidence="4" id="KW-1185">Reference proteome</keyword>
<dbReference type="InterPro" id="IPR017451">
    <property type="entry name" value="F-box-assoc_interact_dom"/>
</dbReference>
<dbReference type="Pfam" id="PF08268">
    <property type="entry name" value="FBA_3"/>
    <property type="match status" value="1"/>
</dbReference>
<name>A0AAD4IQN6_PERFH</name>
<comment type="caution">
    <text evidence="3">The sequence shown here is derived from an EMBL/GenBank/DDBJ whole genome shotgun (WGS) entry which is preliminary data.</text>
</comment>
<evidence type="ECO:0000313" key="3">
    <source>
        <dbReference type="EMBL" id="KAH6756989.1"/>
    </source>
</evidence>
<evidence type="ECO:0000256" key="1">
    <source>
        <dbReference type="SAM" id="MobiDB-lite"/>
    </source>
</evidence>
<proteinExistence type="predicted"/>
<dbReference type="SMART" id="SM00256">
    <property type="entry name" value="FBOX"/>
    <property type="match status" value="1"/>
</dbReference>
<protein>
    <recommendedName>
        <fullName evidence="2">F-box domain-containing protein</fullName>
    </recommendedName>
</protein>
<feature type="domain" description="F-box" evidence="2">
    <location>
        <begin position="28"/>
        <end position="73"/>
    </location>
</feature>
<organism evidence="3 4">
    <name type="scientific">Perilla frutescens var. hirtella</name>
    <name type="common">Perilla citriodora</name>
    <name type="synonym">Perilla setoyensis</name>
    <dbReference type="NCBI Taxonomy" id="608512"/>
    <lineage>
        <taxon>Eukaryota</taxon>
        <taxon>Viridiplantae</taxon>
        <taxon>Streptophyta</taxon>
        <taxon>Embryophyta</taxon>
        <taxon>Tracheophyta</taxon>
        <taxon>Spermatophyta</taxon>
        <taxon>Magnoliopsida</taxon>
        <taxon>eudicotyledons</taxon>
        <taxon>Gunneridae</taxon>
        <taxon>Pentapetalae</taxon>
        <taxon>asterids</taxon>
        <taxon>lamiids</taxon>
        <taxon>Lamiales</taxon>
        <taxon>Lamiaceae</taxon>
        <taxon>Nepetoideae</taxon>
        <taxon>Elsholtzieae</taxon>
        <taxon>Perilla</taxon>
    </lineage>
</organism>
<dbReference type="InterPro" id="IPR050796">
    <property type="entry name" value="SCF_F-box_component"/>
</dbReference>
<feature type="compositionally biased region" description="Basic residues" evidence="1">
    <location>
        <begin position="1"/>
        <end position="17"/>
    </location>
</feature>
<dbReference type="InterPro" id="IPR036047">
    <property type="entry name" value="F-box-like_dom_sf"/>
</dbReference>
<dbReference type="PANTHER" id="PTHR31672">
    <property type="entry name" value="BNACNNG10540D PROTEIN"/>
    <property type="match status" value="1"/>
</dbReference>
<dbReference type="SUPFAM" id="SSF81383">
    <property type="entry name" value="F-box domain"/>
    <property type="match status" value="1"/>
</dbReference>
<dbReference type="CDD" id="cd22157">
    <property type="entry name" value="F-box_AtFBW1-like"/>
    <property type="match status" value="1"/>
</dbReference>
<dbReference type="Pfam" id="PF12937">
    <property type="entry name" value="F-box-like"/>
    <property type="match status" value="1"/>
</dbReference>
<reference evidence="3 4" key="1">
    <citation type="journal article" date="2021" name="Nat. Commun.">
        <title>Incipient diploidization of the medicinal plant Perilla within 10,000 years.</title>
        <authorList>
            <person name="Zhang Y."/>
            <person name="Shen Q."/>
            <person name="Leng L."/>
            <person name="Zhang D."/>
            <person name="Chen S."/>
            <person name="Shi Y."/>
            <person name="Ning Z."/>
            <person name="Chen S."/>
        </authorList>
    </citation>
    <scope>NUCLEOTIDE SEQUENCE [LARGE SCALE GENOMIC DNA]</scope>
    <source>
        <strain evidence="4">cv. PC099</strain>
    </source>
</reference>
<evidence type="ECO:0000259" key="2">
    <source>
        <dbReference type="PROSITE" id="PS50181"/>
    </source>
</evidence>
<dbReference type="EMBL" id="SDAM02029498">
    <property type="protein sequence ID" value="KAH6756989.1"/>
    <property type="molecule type" value="Genomic_DNA"/>
</dbReference>
<dbReference type="AlphaFoldDB" id="A0AAD4IQN6"/>
<dbReference type="InterPro" id="IPR001810">
    <property type="entry name" value="F-box_dom"/>
</dbReference>